<dbReference type="EMBL" id="JAWHQM010000016">
    <property type="protein sequence ID" value="KAK5630560.1"/>
    <property type="molecule type" value="Genomic_DNA"/>
</dbReference>
<comment type="caution">
    <text evidence="1">The sequence shown here is derived from an EMBL/GenBank/DDBJ whole genome shotgun (WGS) entry which is preliminary data.</text>
</comment>
<name>A0AAN7YYM0_9PEZI</name>
<organism evidence="1 2">
    <name type="scientific">Xylaria bambusicola</name>
    <dbReference type="NCBI Taxonomy" id="326684"/>
    <lineage>
        <taxon>Eukaryota</taxon>
        <taxon>Fungi</taxon>
        <taxon>Dikarya</taxon>
        <taxon>Ascomycota</taxon>
        <taxon>Pezizomycotina</taxon>
        <taxon>Sordariomycetes</taxon>
        <taxon>Xylariomycetidae</taxon>
        <taxon>Xylariales</taxon>
        <taxon>Xylariaceae</taxon>
        <taxon>Xylaria</taxon>
    </lineage>
</organism>
<accession>A0AAN7YYM0</accession>
<dbReference type="AlphaFoldDB" id="A0AAN7YYM0"/>
<protein>
    <submittedName>
        <fullName evidence="1">Uncharacterized protein</fullName>
    </submittedName>
</protein>
<evidence type="ECO:0000313" key="1">
    <source>
        <dbReference type="EMBL" id="KAK5630560.1"/>
    </source>
</evidence>
<evidence type="ECO:0000313" key="2">
    <source>
        <dbReference type="Proteomes" id="UP001305414"/>
    </source>
</evidence>
<sequence length="125" mass="14627">MKVQQLLLYEIRMVLNLEGRRRDPRVSQHVIDQLRLEVGNTDRPRQLLVHERLHRRPRHVHGRVATHYLGLAVVMPAWGIPHRRVDVLECAREVDEVQVEVVEAPVRQRPPDCRLDLVPILENGP</sequence>
<reference evidence="1 2" key="1">
    <citation type="submission" date="2023-10" db="EMBL/GenBank/DDBJ databases">
        <title>Draft genome sequence of Xylaria bambusicola isolate GMP-LS, the root and basal stem rot pathogen of sugarcane in Indonesia.</title>
        <authorList>
            <person name="Selvaraj P."/>
            <person name="Muralishankar V."/>
            <person name="Muruganantham S."/>
            <person name="Sp S."/>
            <person name="Haryani S."/>
            <person name="Lau K.J.X."/>
            <person name="Naqvi N.I."/>
        </authorList>
    </citation>
    <scope>NUCLEOTIDE SEQUENCE [LARGE SCALE GENOMIC DNA]</scope>
    <source>
        <strain evidence="1">GMP-LS</strain>
    </source>
</reference>
<gene>
    <name evidence="1" type="ORF">RRF57_006275</name>
</gene>
<dbReference type="Proteomes" id="UP001305414">
    <property type="component" value="Unassembled WGS sequence"/>
</dbReference>
<proteinExistence type="predicted"/>
<keyword evidence="2" id="KW-1185">Reference proteome</keyword>